<keyword evidence="10 13" id="KW-0472">Membrane</keyword>
<comment type="subcellular location">
    <subcellularLocation>
        <location evidence="1">Membrane</location>
        <topology evidence="1">Multi-pass membrane protein</topology>
    </subcellularLocation>
</comment>
<comment type="similarity">
    <text evidence="2">Belongs to the TMEM175 family.</text>
</comment>
<evidence type="ECO:0000256" key="11">
    <source>
        <dbReference type="ARBA" id="ARBA00023303"/>
    </source>
</evidence>
<evidence type="ECO:0000256" key="12">
    <source>
        <dbReference type="ARBA" id="ARBA00034430"/>
    </source>
</evidence>
<comment type="caution">
    <text evidence="14">The sequence shown here is derived from an EMBL/GenBank/DDBJ whole genome shotgun (WGS) entry which is preliminary data.</text>
</comment>
<reference evidence="14 15" key="1">
    <citation type="submission" date="2019-03" db="EMBL/GenBank/DDBJ databases">
        <title>Draft Genome Sequence of Massilia arenosa sp. nov., a Novel Massilia Species Isolated from a Sandy-loam Maize Soil.</title>
        <authorList>
            <person name="Raths R."/>
            <person name="Peta V."/>
            <person name="Bucking H."/>
        </authorList>
    </citation>
    <scope>NUCLEOTIDE SEQUENCE [LARGE SCALE GENOMIC DNA]</scope>
    <source>
        <strain evidence="14 15">MC02</strain>
    </source>
</reference>
<feature type="transmembrane region" description="Helical" evidence="13">
    <location>
        <begin position="53"/>
        <end position="76"/>
    </location>
</feature>
<gene>
    <name evidence="14" type="ORF">E4L96_16860</name>
</gene>
<evidence type="ECO:0000256" key="7">
    <source>
        <dbReference type="ARBA" id="ARBA00022958"/>
    </source>
</evidence>
<evidence type="ECO:0000313" key="15">
    <source>
        <dbReference type="Proteomes" id="UP000298438"/>
    </source>
</evidence>
<evidence type="ECO:0000256" key="4">
    <source>
        <dbReference type="ARBA" id="ARBA00022538"/>
    </source>
</evidence>
<protein>
    <submittedName>
        <fullName evidence="14">DUF1211 domain-containing protein</fullName>
    </submittedName>
</protein>
<evidence type="ECO:0000256" key="1">
    <source>
        <dbReference type="ARBA" id="ARBA00004141"/>
    </source>
</evidence>
<feature type="transmembrane region" description="Helical" evidence="13">
    <location>
        <begin position="162"/>
        <end position="182"/>
    </location>
</feature>
<feature type="transmembrane region" description="Helical" evidence="13">
    <location>
        <begin position="88"/>
        <end position="110"/>
    </location>
</feature>
<evidence type="ECO:0000313" key="14">
    <source>
        <dbReference type="EMBL" id="TFW16194.1"/>
    </source>
</evidence>
<dbReference type="RefSeq" id="WP_135208376.1">
    <property type="nucleotide sequence ID" value="NZ_SPVF01000218.1"/>
</dbReference>
<keyword evidence="11" id="KW-0407">Ion channel</keyword>
<keyword evidence="5 13" id="KW-0812">Transmembrane</keyword>
<evidence type="ECO:0000256" key="10">
    <source>
        <dbReference type="ARBA" id="ARBA00023136"/>
    </source>
</evidence>
<dbReference type="OrthoDB" id="7626281at2"/>
<dbReference type="InterPro" id="IPR010617">
    <property type="entry name" value="TMEM175-like"/>
</dbReference>
<dbReference type="GO" id="GO:0005267">
    <property type="term" value="F:potassium channel activity"/>
    <property type="evidence" value="ECO:0007669"/>
    <property type="project" value="UniProtKB-KW"/>
</dbReference>
<name>A0A4Y9S3W1_9BURK</name>
<evidence type="ECO:0000256" key="2">
    <source>
        <dbReference type="ARBA" id="ARBA00006920"/>
    </source>
</evidence>
<proteinExistence type="inferred from homology"/>
<comment type="catalytic activity">
    <reaction evidence="12">
        <text>K(+)(in) = K(+)(out)</text>
        <dbReference type="Rhea" id="RHEA:29463"/>
        <dbReference type="ChEBI" id="CHEBI:29103"/>
    </reaction>
</comment>
<dbReference type="Pfam" id="PF06736">
    <property type="entry name" value="TMEM175"/>
    <property type="match status" value="1"/>
</dbReference>
<keyword evidence="4" id="KW-0633">Potassium transport</keyword>
<evidence type="ECO:0000256" key="13">
    <source>
        <dbReference type="SAM" id="Phobius"/>
    </source>
</evidence>
<keyword evidence="3" id="KW-0813">Transport</keyword>
<keyword evidence="8 13" id="KW-1133">Transmembrane helix</keyword>
<keyword evidence="6" id="KW-0631">Potassium channel</keyword>
<dbReference type="AlphaFoldDB" id="A0A4Y9S3W1"/>
<evidence type="ECO:0000256" key="3">
    <source>
        <dbReference type="ARBA" id="ARBA00022448"/>
    </source>
</evidence>
<feature type="transmembrane region" description="Helical" evidence="13">
    <location>
        <begin position="122"/>
        <end position="141"/>
    </location>
</feature>
<organism evidence="14 15">
    <name type="scientific">Zemynaea arenosa</name>
    <dbReference type="NCBI Taxonomy" id="2561931"/>
    <lineage>
        <taxon>Bacteria</taxon>
        <taxon>Pseudomonadati</taxon>
        <taxon>Pseudomonadota</taxon>
        <taxon>Betaproteobacteria</taxon>
        <taxon>Burkholderiales</taxon>
        <taxon>Oxalobacteraceae</taxon>
        <taxon>Telluria group</taxon>
        <taxon>Zemynaea</taxon>
    </lineage>
</organism>
<evidence type="ECO:0000256" key="9">
    <source>
        <dbReference type="ARBA" id="ARBA00023065"/>
    </source>
</evidence>
<evidence type="ECO:0000256" key="6">
    <source>
        <dbReference type="ARBA" id="ARBA00022826"/>
    </source>
</evidence>
<sequence>MSDPVNTPSLLSKHRIEALVDGIFAITMTLLVIELRLPEHGELARTEVPHAVAALIPTIIAWIISFFVLAIFWVGNHRLLALARHSDLGLVWITILMLAGATLMPFATSLNSQHASPFSQSVYAFVMIWLALSTMLTARHLHRHPELCAHPVSRGAYYAAQVRSGVVVAVALGTVLISYVVYPGMANMAFALLFFVRPLGNRVQAKYDRLDRAAASEPAPAPVQ</sequence>
<dbReference type="EMBL" id="SPVF01000218">
    <property type="protein sequence ID" value="TFW16194.1"/>
    <property type="molecule type" value="Genomic_DNA"/>
</dbReference>
<keyword evidence="7" id="KW-0630">Potassium</keyword>
<keyword evidence="15" id="KW-1185">Reference proteome</keyword>
<dbReference type="GO" id="GO:0015252">
    <property type="term" value="F:proton channel activity"/>
    <property type="evidence" value="ECO:0007669"/>
    <property type="project" value="InterPro"/>
</dbReference>
<evidence type="ECO:0000256" key="5">
    <source>
        <dbReference type="ARBA" id="ARBA00022692"/>
    </source>
</evidence>
<evidence type="ECO:0000256" key="8">
    <source>
        <dbReference type="ARBA" id="ARBA00022989"/>
    </source>
</evidence>
<dbReference type="GO" id="GO:0016020">
    <property type="term" value="C:membrane"/>
    <property type="evidence" value="ECO:0007669"/>
    <property type="project" value="UniProtKB-SubCell"/>
</dbReference>
<dbReference type="Proteomes" id="UP000298438">
    <property type="component" value="Unassembled WGS sequence"/>
</dbReference>
<accession>A0A4Y9S3W1</accession>
<keyword evidence="9" id="KW-0406">Ion transport</keyword>